<dbReference type="PANTHER" id="PTHR31302:SF0">
    <property type="entry name" value="TRANSMEMBRANE PROTEIN WITH METALLOPHOSPHOESTERASE DOMAIN"/>
    <property type="match status" value="1"/>
</dbReference>
<dbReference type="AlphaFoldDB" id="A0A1J5T292"/>
<gene>
    <name evidence="3" type="ORF">GALL_40190</name>
</gene>
<sequence length="389" mass="41328">MLGILLFRMSLFLTVVLSIWAALNAYVFWRLGSVAWVGAHVQGWIVAAVAATCWASLPIALWMRRHGAEALGEAAEFFATTWLGFLFLLFVCLLAVDLATCGGLWFHGWTDPLRVAAVSLAAVLGVVAMIQGSREPVIGRREVVLPGLPRSADGVRLVLVSDTHLGSRLGAKWMSRLVARVVALKPDLICIAGDLADRDADRVRPLVPVLRGLRARLGVWAVLGNHDTYGGADDVAGIMRDAGFHVLRDASAEVLPGLRLVGVDDLGVRGGREGAARTALLAALSGARTEGGACILLSHTPVLLDEAAAGGAGLMLCGHTHGGQIWPFNLLVATRYRTISGVVRIGGMTALVSRGAGTWGPRMRLWRRGEVVEVVLRSPDAVTSVRSAP</sequence>
<dbReference type="EC" id="3.1.-.-" evidence="3"/>
<name>A0A1J5T292_9ZZZZ</name>
<dbReference type="InterPro" id="IPR004843">
    <property type="entry name" value="Calcineurin-like_PHP"/>
</dbReference>
<keyword evidence="3" id="KW-0378">Hydrolase</keyword>
<proteinExistence type="predicted"/>
<dbReference type="PANTHER" id="PTHR31302">
    <property type="entry name" value="TRANSMEMBRANE PROTEIN WITH METALLOPHOSPHOESTERASE DOMAIN-RELATED"/>
    <property type="match status" value="1"/>
</dbReference>
<feature type="transmembrane region" description="Helical" evidence="1">
    <location>
        <begin position="41"/>
        <end position="62"/>
    </location>
</feature>
<keyword evidence="1" id="KW-0812">Transmembrane</keyword>
<feature type="domain" description="Calcineurin-like phosphoesterase" evidence="2">
    <location>
        <begin position="156"/>
        <end position="322"/>
    </location>
</feature>
<dbReference type="Gene3D" id="3.60.21.10">
    <property type="match status" value="1"/>
</dbReference>
<keyword evidence="1" id="KW-0472">Membrane</keyword>
<dbReference type="CDD" id="cd07385">
    <property type="entry name" value="MPP_YkuE_C"/>
    <property type="match status" value="1"/>
</dbReference>
<dbReference type="SUPFAM" id="SSF56300">
    <property type="entry name" value="Metallo-dependent phosphatases"/>
    <property type="match status" value="1"/>
</dbReference>
<dbReference type="InterPro" id="IPR029052">
    <property type="entry name" value="Metallo-depent_PP-like"/>
</dbReference>
<dbReference type="Pfam" id="PF00149">
    <property type="entry name" value="Metallophos"/>
    <property type="match status" value="1"/>
</dbReference>
<reference evidence="3" key="1">
    <citation type="submission" date="2016-10" db="EMBL/GenBank/DDBJ databases">
        <title>Sequence of Gallionella enrichment culture.</title>
        <authorList>
            <person name="Poehlein A."/>
            <person name="Muehling M."/>
            <person name="Daniel R."/>
        </authorList>
    </citation>
    <scope>NUCLEOTIDE SEQUENCE</scope>
</reference>
<keyword evidence="1" id="KW-1133">Transmembrane helix</keyword>
<feature type="transmembrane region" description="Helical" evidence="1">
    <location>
        <begin position="82"/>
        <end position="106"/>
    </location>
</feature>
<accession>A0A1J5T292</accession>
<evidence type="ECO:0000256" key="1">
    <source>
        <dbReference type="SAM" id="Phobius"/>
    </source>
</evidence>
<organism evidence="3">
    <name type="scientific">mine drainage metagenome</name>
    <dbReference type="NCBI Taxonomy" id="410659"/>
    <lineage>
        <taxon>unclassified sequences</taxon>
        <taxon>metagenomes</taxon>
        <taxon>ecological metagenomes</taxon>
    </lineage>
</organism>
<comment type="caution">
    <text evidence="3">The sequence shown here is derived from an EMBL/GenBank/DDBJ whole genome shotgun (WGS) entry which is preliminary data.</text>
</comment>
<protein>
    <submittedName>
        <fullName evidence="3">Putative metallophosphoesterase</fullName>
        <ecNumber evidence="3">3.1.-.-</ecNumber>
    </submittedName>
</protein>
<dbReference type="EMBL" id="MLJW01000010">
    <property type="protein sequence ID" value="OIR14903.1"/>
    <property type="molecule type" value="Genomic_DNA"/>
</dbReference>
<dbReference type="InterPro" id="IPR051158">
    <property type="entry name" value="Metallophosphoesterase_sf"/>
</dbReference>
<evidence type="ECO:0000313" key="3">
    <source>
        <dbReference type="EMBL" id="OIR14903.1"/>
    </source>
</evidence>
<evidence type="ECO:0000259" key="2">
    <source>
        <dbReference type="Pfam" id="PF00149"/>
    </source>
</evidence>
<dbReference type="GO" id="GO:0016787">
    <property type="term" value="F:hydrolase activity"/>
    <property type="evidence" value="ECO:0007669"/>
    <property type="project" value="UniProtKB-KW"/>
</dbReference>